<name>A0A723C5W4_SALER</name>
<dbReference type="EMBL" id="DAAQHH010000004">
    <property type="protein sequence ID" value="HAD9327936.1"/>
    <property type="molecule type" value="Genomic_DNA"/>
</dbReference>
<evidence type="ECO:0000256" key="1">
    <source>
        <dbReference type="SAM" id="Phobius"/>
    </source>
</evidence>
<protein>
    <recommendedName>
        <fullName evidence="3">Flp pilus assembly protein CpaB</fullName>
    </recommendedName>
</protein>
<evidence type="ECO:0008006" key="3">
    <source>
        <dbReference type="Google" id="ProtNLM"/>
    </source>
</evidence>
<evidence type="ECO:0000313" key="2">
    <source>
        <dbReference type="EMBL" id="HAD9327936.1"/>
    </source>
</evidence>
<reference evidence="2" key="1">
    <citation type="journal article" date="2018" name="Genome Biol.">
        <title>SKESA: strategic k-mer extension for scrupulous assemblies.</title>
        <authorList>
            <person name="Souvorov A."/>
            <person name="Agarwala R."/>
            <person name="Lipman D.J."/>
        </authorList>
    </citation>
    <scope>NUCLEOTIDE SEQUENCE</scope>
    <source>
        <strain evidence="2">R17.5973</strain>
    </source>
</reference>
<comment type="caution">
    <text evidence="2">The sequence shown here is derived from an EMBL/GenBank/DDBJ whole genome shotgun (WGS) entry which is preliminary data.</text>
</comment>
<gene>
    <name evidence="2" type="ORF">G1429_11835</name>
</gene>
<organism evidence="2">
    <name type="scientific">Salmonella enterica</name>
    <name type="common">Salmonella choleraesuis</name>
    <dbReference type="NCBI Taxonomy" id="28901"/>
    <lineage>
        <taxon>Bacteria</taxon>
        <taxon>Pseudomonadati</taxon>
        <taxon>Pseudomonadota</taxon>
        <taxon>Gammaproteobacteria</taxon>
        <taxon>Enterobacterales</taxon>
        <taxon>Enterobacteriaceae</taxon>
        <taxon>Salmonella</taxon>
    </lineage>
</organism>
<sequence>MKRKFVIIYILMIVVGVIGLFSFSNDSVKEAGSEVPMNEQAVLVEVKKAVATHDLTKGKIIDKNDYKVEVTKVSKADVEKYKNENPENLLGWAVKNAVLEGKTLSISSGDLARPETQEFYELFTIPGNIIYTFSLGKSDSFLLDNVKAGSGIDVYLIYGFEQRSDISQEQIMSPPSSVMRRGLKRIIQNKKVLGIHRADKQKKNGIENVADGSQIVVELNEQDIKILKGLELNTYLILLPASDKEITNDNINIDDYLPVYEGSPFENQYALPEVPIDDMHNKTTGSGVNELRG</sequence>
<keyword evidence="1" id="KW-0812">Transmembrane</keyword>
<dbReference type="AlphaFoldDB" id="A0A723C5W4"/>
<proteinExistence type="predicted"/>
<accession>A0A723C5W4</accession>
<keyword evidence="1" id="KW-0472">Membrane</keyword>
<feature type="transmembrane region" description="Helical" evidence="1">
    <location>
        <begin position="5"/>
        <end position="23"/>
    </location>
</feature>
<reference evidence="2" key="2">
    <citation type="submission" date="2019-01" db="EMBL/GenBank/DDBJ databases">
        <authorList>
            <consortium name="NCBI Pathogen Detection Project"/>
        </authorList>
    </citation>
    <scope>NUCLEOTIDE SEQUENCE</scope>
    <source>
        <strain evidence="2">R17.5973</strain>
    </source>
</reference>
<keyword evidence="1" id="KW-1133">Transmembrane helix</keyword>